<evidence type="ECO:0000313" key="2">
    <source>
        <dbReference type="EMBL" id="PMD29299.1"/>
    </source>
</evidence>
<protein>
    <submittedName>
        <fullName evidence="2">NAD(P)-binding protein</fullName>
    </submittedName>
</protein>
<evidence type="ECO:0000313" key="3">
    <source>
        <dbReference type="Proteomes" id="UP000235786"/>
    </source>
</evidence>
<dbReference type="SUPFAM" id="SSF51735">
    <property type="entry name" value="NAD(P)-binding Rossmann-fold domains"/>
    <property type="match status" value="1"/>
</dbReference>
<evidence type="ECO:0000259" key="1">
    <source>
        <dbReference type="Pfam" id="PF13460"/>
    </source>
</evidence>
<dbReference type="Proteomes" id="UP000235786">
    <property type="component" value="Unassembled WGS sequence"/>
</dbReference>
<dbReference type="PANTHER" id="PTHR43162">
    <property type="match status" value="1"/>
</dbReference>
<dbReference type="EMBL" id="KZ613975">
    <property type="protein sequence ID" value="PMD29299.1"/>
    <property type="molecule type" value="Genomic_DNA"/>
</dbReference>
<dbReference type="InterPro" id="IPR036291">
    <property type="entry name" value="NAD(P)-bd_dom_sf"/>
</dbReference>
<keyword evidence="3" id="KW-1185">Reference proteome</keyword>
<dbReference type="InterPro" id="IPR051604">
    <property type="entry name" value="Ergot_Alk_Oxidoreductase"/>
</dbReference>
<dbReference type="PANTHER" id="PTHR43162:SF1">
    <property type="entry name" value="PRESTALK A DIFFERENTIATION PROTEIN A"/>
    <property type="match status" value="1"/>
</dbReference>
<name>A0A2J6QSQ8_HYAVF</name>
<proteinExistence type="predicted"/>
<feature type="domain" description="NAD(P)-binding" evidence="1">
    <location>
        <begin position="9"/>
        <end position="216"/>
    </location>
</feature>
<dbReference type="OrthoDB" id="3539286at2759"/>
<reference evidence="2 3" key="1">
    <citation type="submission" date="2016-04" db="EMBL/GenBank/DDBJ databases">
        <title>A degradative enzymes factory behind the ericoid mycorrhizal symbiosis.</title>
        <authorList>
            <consortium name="DOE Joint Genome Institute"/>
            <person name="Martino E."/>
            <person name="Morin E."/>
            <person name="Grelet G."/>
            <person name="Kuo A."/>
            <person name="Kohler A."/>
            <person name="Daghino S."/>
            <person name="Barry K."/>
            <person name="Choi C."/>
            <person name="Cichocki N."/>
            <person name="Clum A."/>
            <person name="Copeland A."/>
            <person name="Hainaut M."/>
            <person name="Haridas S."/>
            <person name="Labutti K."/>
            <person name="Lindquist E."/>
            <person name="Lipzen A."/>
            <person name="Khouja H.-R."/>
            <person name="Murat C."/>
            <person name="Ohm R."/>
            <person name="Olson A."/>
            <person name="Spatafora J."/>
            <person name="Veneault-Fourrey C."/>
            <person name="Henrissat B."/>
            <person name="Grigoriev I."/>
            <person name="Martin F."/>
            <person name="Perotto S."/>
        </authorList>
    </citation>
    <scope>NUCLEOTIDE SEQUENCE [LARGE SCALE GENOMIC DNA]</scope>
    <source>
        <strain evidence="2 3">F</strain>
    </source>
</reference>
<organism evidence="2 3">
    <name type="scientific">Hyaloscypha variabilis (strain UAMH 11265 / GT02V1 / F)</name>
    <name type="common">Meliniomyces variabilis</name>
    <dbReference type="NCBI Taxonomy" id="1149755"/>
    <lineage>
        <taxon>Eukaryota</taxon>
        <taxon>Fungi</taxon>
        <taxon>Dikarya</taxon>
        <taxon>Ascomycota</taxon>
        <taxon>Pezizomycotina</taxon>
        <taxon>Leotiomycetes</taxon>
        <taxon>Helotiales</taxon>
        <taxon>Hyaloscyphaceae</taxon>
        <taxon>Hyaloscypha</taxon>
        <taxon>Hyaloscypha variabilis</taxon>
    </lineage>
</organism>
<dbReference type="Pfam" id="PF13460">
    <property type="entry name" value="NAD_binding_10"/>
    <property type="match status" value="1"/>
</dbReference>
<sequence length="328" mass="37025">MQKVLLTAATGNIGAWLVPKLLATGAVKLLLPTSDARKLSSFNNSENVSIIEGLISDPQWVEKQLQSHEIDTIFLCLFGIDEIFTAFNFLNAIQRSPCVKHVVYMHSRTSQTLMNILLINFTRYLSACGNFLNEPDSAINWMCPHTKIKPPVEAALRNIKTFTHTIIGPSLFFKNDYRVKDAIVRGRRWVEPYGEKGTSRVAVEDIADAVVTAIRDRGRNWNGRKIQLGTLKQFTSEDHAALWSNSLGFPIKAVPSNQESLNMLEKHLREELGPVWGRDLALLYAGIVLTGLGMSEEDYKTQVEFLGREPAKYEDFVMKVAEEWKKEL</sequence>
<dbReference type="InterPro" id="IPR016040">
    <property type="entry name" value="NAD(P)-bd_dom"/>
</dbReference>
<dbReference type="Gene3D" id="3.40.50.720">
    <property type="entry name" value="NAD(P)-binding Rossmann-like Domain"/>
    <property type="match status" value="1"/>
</dbReference>
<dbReference type="AlphaFoldDB" id="A0A2J6QSQ8"/>
<accession>A0A2J6QSQ8</accession>
<gene>
    <name evidence="2" type="ORF">L207DRAFT_642459</name>
</gene>